<keyword evidence="6" id="KW-0503">Monooxygenase</keyword>
<reference evidence="6 7" key="1">
    <citation type="submission" date="2024-06" db="EMBL/GenBank/DDBJ databases">
        <title>Complete genome of Phlyctema vagabunda strain 19-DSS-EL-015.</title>
        <authorList>
            <person name="Fiorenzani C."/>
        </authorList>
    </citation>
    <scope>NUCLEOTIDE SEQUENCE [LARGE SCALE GENOMIC DNA]</scope>
    <source>
        <strain evidence="6 7">19-DSS-EL-015</strain>
    </source>
</reference>
<comment type="caution">
    <text evidence="6">The sequence shown here is derived from an EMBL/GenBank/DDBJ whole genome shotgun (WGS) entry which is preliminary data.</text>
</comment>
<dbReference type="InterPro" id="IPR036188">
    <property type="entry name" value="FAD/NAD-bd_sf"/>
</dbReference>
<keyword evidence="4" id="KW-0521">NADP</keyword>
<dbReference type="GO" id="GO:0004497">
    <property type="term" value="F:monooxygenase activity"/>
    <property type="evidence" value="ECO:0007669"/>
    <property type="project" value="UniProtKB-KW"/>
</dbReference>
<evidence type="ECO:0000313" key="6">
    <source>
        <dbReference type="EMBL" id="KAL3421143.1"/>
    </source>
</evidence>
<dbReference type="InterPro" id="IPR050346">
    <property type="entry name" value="FMO-like"/>
</dbReference>
<dbReference type="PIRSF" id="PIRSF000332">
    <property type="entry name" value="FMO"/>
    <property type="match status" value="1"/>
</dbReference>
<sequence>MGSISKRVAVIGAGVSGLTTARHLIDSGIEVVVFERSATAGGIWSYDERQPLEPRYPSVVPSIADFVKEEEEKLVGLSEEELKLRHAPPGPAYDGLKNNISTVLQELKGYPWKKGTEDFVNVRVIGDYLQSFSQNFGVEPLIKYHTRVEKVTKQGARWLVQSTTLAPDGRGKVEDSDLYDGVVVASGHYHACRVPDIPGLKEWKSTWPDRVQHSKKYRRPDEFQGKNVLLIGAGVSSTDIGREISGLANRVYQSSRGGLFDLPEAFLPPNVRRVGAVSHFSAPSTIEGDNSPPSIFLKDGEELVGIDKVIIATGYHITYPFLRDLHDDLATSDTTDETVLVTDGTQVHNLHKDIFYIPDPTLAFVGVPYYVATFTLFEFQAIAIAAVISGRAQLPPTEELRTEYRKKLQEKGSGRPFHSLKDEEVEYVDSLVEWLNRDAAKSGGSRVEGHSAAWHAENEFKMEKIKQIAESFNQ</sequence>
<evidence type="ECO:0000256" key="4">
    <source>
        <dbReference type="ARBA" id="ARBA00022857"/>
    </source>
</evidence>
<dbReference type="InterPro" id="IPR020946">
    <property type="entry name" value="Flavin_mOase-like"/>
</dbReference>
<keyword evidence="5" id="KW-0560">Oxidoreductase</keyword>
<comment type="similarity">
    <text evidence="1">Belongs to the FMO family.</text>
</comment>
<evidence type="ECO:0000256" key="5">
    <source>
        <dbReference type="ARBA" id="ARBA00023002"/>
    </source>
</evidence>
<proteinExistence type="inferred from homology"/>
<dbReference type="PRINTS" id="PR00419">
    <property type="entry name" value="ADXRDTASE"/>
</dbReference>
<keyword evidence="7" id="KW-1185">Reference proteome</keyword>
<dbReference type="Pfam" id="PF00743">
    <property type="entry name" value="FMO-like"/>
    <property type="match status" value="3"/>
</dbReference>
<keyword evidence="3" id="KW-0274">FAD</keyword>
<dbReference type="Gene3D" id="3.50.50.60">
    <property type="entry name" value="FAD/NAD(P)-binding domain"/>
    <property type="match status" value="2"/>
</dbReference>
<gene>
    <name evidence="6" type="ORF">PVAG01_07588</name>
</gene>
<accession>A0ABR4PCV2</accession>
<organism evidence="6 7">
    <name type="scientific">Phlyctema vagabunda</name>
    <dbReference type="NCBI Taxonomy" id="108571"/>
    <lineage>
        <taxon>Eukaryota</taxon>
        <taxon>Fungi</taxon>
        <taxon>Dikarya</taxon>
        <taxon>Ascomycota</taxon>
        <taxon>Pezizomycotina</taxon>
        <taxon>Leotiomycetes</taxon>
        <taxon>Helotiales</taxon>
        <taxon>Dermateaceae</taxon>
        <taxon>Phlyctema</taxon>
    </lineage>
</organism>
<evidence type="ECO:0000256" key="3">
    <source>
        <dbReference type="ARBA" id="ARBA00022827"/>
    </source>
</evidence>
<dbReference type="Proteomes" id="UP001629113">
    <property type="component" value="Unassembled WGS sequence"/>
</dbReference>
<evidence type="ECO:0000256" key="1">
    <source>
        <dbReference type="ARBA" id="ARBA00009183"/>
    </source>
</evidence>
<dbReference type="SUPFAM" id="SSF51905">
    <property type="entry name" value="FAD/NAD(P)-binding domain"/>
    <property type="match status" value="2"/>
</dbReference>
<evidence type="ECO:0000256" key="2">
    <source>
        <dbReference type="ARBA" id="ARBA00022630"/>
    </source>
</evidence>
<dbReference type="InterPro" id="IPR000960">
    <property type="entry name" value="Flavin_mOase"/>
</dbReference>
<dbReference type="EMBL" id="JBFCZG010000006">
    <property type="protein sequence ID" value="KAL3421143.1"/>
    <property type="molecule type" value="Genomic_DNA"/>
</dbReference>
<evidence type="ECO:0000313" key="7">
    <source>
        <dbReference type="Proteomes" id="UP001629113"/>
    </source>
</evidence>
<keyword evidence="2" id="KW-0285">Flavoprotein</keyword>
<name>A0ABR4PCV2_9HELO</name>
<dbReference type="PANTHER" id="PTHR23023">
    <property type="entry name" value="DIMETHYLANILINE MONOOXYGENASE"/>
    <property type="match status" value="1"/>
</dbReference>
<protein>
    <submittedName>
        <fullName evidence="6">Flavin dependent monooxygenase</fullName>
    </submittedName>
</protein>